<protein>
    <recommendedName>
        <fullName evidence="6">HSF-type DNA-binding domain-containing protein</fullName>
    </recommendedName>
</protein>
<comment type="similarity">
    <text evidence="4">Belongs to the HSF family.</text>
</comment>
<gene>
    <name evidence="7" type="ORF">P43SY_005698</name>
</gene>
<dbReference type="PANTHER" id="PTHR10015">
    <property type="entry name" value="HEAT SHOCK TRANSCRIPTION FACTOR"/>
    <property type="match status" value="1"/>
</dbReference>
<evidence type="ECO:0000259" key="6">
    <source>
        <dbReference type="SMART" id="SM00415"/>
    </source>
</evidence>
<dbReference type="InterPro" id="IPR036388">
    <property type="entry name" value="WH-like_DNA-bd_sf"/>
</dbReference>
<comment type="subcellular location">
    <subcellularLocation>
        <location evidence="1">Nucleus</location>
    </subcellularLocation>
</comment>
<evidence type="ECO:0000313" key="7">
    <source>
        <dbReference type="EMBL" id="KAJ0401093.1"/>
    </source>
</evidence>
<comment type="caution">
    <text evidence="7">The sequence shown here is derived from an EMBL/GenBank/DDBJ whole genome shotgun (WGS) entry which is preliminary data.</text>
</comment>
<dbReference type="PANTHER" id="PTHR10015:SF206">
    <property type="entry name" value="HSF-TYPE DNA-BINDING DOMAIN-CONTAINING PROTEIN"/>
    <property type="match status" value="1"/>
</dbReference>
<dbReference type="EMBL" id="JAKCXM010000137">
    <property type="protein sequence ID" value="KAJ0401093.1"/>
    <property type="molecule type" value="Genomic_DNA"/>
</dbReference>
<evidence type="ECO:0000256" key="4">
    <source>
        <dbReference type="RuleBase" id="RU004020"/>
    </source>
</evidence>
<dbReference type="GO" id="GO:0003700">
    <property type="term" value="F:DNA-binding transcription factor activity"/>
    <property type="evidence" value="ECO:0007669"/>
    <property type="project" value="InterPro"/>
</dbReference>
<dbReference type="Pfam" id="PF00447">
    <property type="entry name" value="HSF_DNA-bind"/>
    <property type="match status" value="1"/>
</dbReference>
<feature type="region of interest" description="Disordered" evidence="5">
    <location>
        <begin position="142"/>
        <end position="161"/>
    </location>
</feature>
<dbReference type="GO" id="GO:0043565">
    <property type="term" value="F:sequence-specific DNA binding"/>
    <property type="evidence" value="ECO:0007669"/>
    <property type="project" value="InterPro"/>
</dbReference>
<dbReference type="InterPro" id="IPR000232">
    <property type="entry name" value="HSF_DNA-bd"/>
</dbReference>
<evidence type="ECO:0000313" key="8">
    <source>
        <dbReference type="Proteomes" id="UP001209570"/>
    </source>
</evidence>
<feature type="region of interest" description="Disordered" evidence="5">
    <location>
        <begin position="441"/>
        <end position="460"/>
    </location>
</feature>
<dbReference type="Proteomes" id="UP001209570">
    <property type="component" value="Unassembled WGS sequence"/>
</dbReference>
<evidence type="ECO:0000256" key="3">
    <source>
        <dbReference type="ARBA" id="ARBA00023242"/>
    </source>
</evidence>
<evidence type="ECO:0000256" key="2">
    <source>
        <dbReference type="ARBA" id="ARBA00023125"/>
    </source>
</evidence>
<keyword evidence="8" id="KW-1185">Reference proteome</keyword>
<dbReference type="InterPro" id="IPR036390">
    <property type="entry name" value="WH_DNA-bd_sf"/>
</dbReference>
<dbReference type="Gene3D" id="1.10.10.10">
    <property type="entry name" value="Winged helix-like DNA-binding domain superfamily/Winged helix DNA-binding domain"/>
    <property type="match status" value="1"/>
</dbReference>
<feature type="region of interest" description="Disordered" evidence="5">
    <location>
        <begin position="313"/>
        <end position="334"/>
    </location>
</feature>
<keyword evidence="3" id="KW-0539">Nucleus</keyword>
<reference evidence="7" key="1">
    <citation type="submission" date="2021-12" db="EMBL/GenBank/DDBJ databases">
        <title>Prjna785345.</title>
        <authorList>
            <person name="Rujirawat T."/>
            <person name="Krajaejun T."/>
        </authorList>
    </citation>
    <scope>NUCLEOTIDE SEQUENCE</scope>
    <source>
        <strain evidence="7">Pi057C3</strain>
    </source>
</reference>
<dbReference type="AlphaFoldDB" id="A0AAD5Q6G6"/>
<organism evidence="7 8">
    <name type="scientific">Pythium insidiosum</name>
    <name type="common">Pythiosis disease agent</name>
    <dbReference type="NCBI Taxonomy" id="114742"/>
    <lineage>
        <taxon>Eukaryota</taxon>
        <taxon>Sar</taxon>
        <taxon>Stramenopiles</taxon>
        <taxon>Oomycota</taxon>
        <taxon>Peronosporomycetes</taxon>
        <taxon>Pythiales</taxon>
        <taxon>Pythiaceae</taxon>
        <taxon>Pythium</taxon>
    </lineage>
</organism>
<dbReference type="SMART" id="SM00415">
    <property type="entry name" value="HSF"/>
    <property type="match status" value="1"/>
</dbReference>
<dbReference type="PROSITE" id="PS51808">
    <property type="entry name" value="CHCH"/>
    <property type="match status" value="1"/>
</dbReference>
<evidence type="ECO:0000256" key="1">
    <source>
        <dbReference type="ARBA" id="ARBA00004123"/>
    </source>
</evidence>
<accession>A0AAD5Q6G6</accession>
<evidence type="ECO:0000256" key="5">
    <source>
        <dbReference type="SAM" id="MobiDB-lite"/>
    </source>
</evidence>
<sequence length="502" mass="53711">MAAGIPSGFVRKLYRILDLESDRIISWDGSGESFSIHDAKQLNDVILPRYFRGRLCAFRQQLIDHGFKQLECEDDESRETYSHVDFVRGCPERLGRIVRVPKGKKKSTAAAPMVTLPARVAAAAPPNILTTPTGGSSLTVTLSASKRPSPDQMGSHGRVLQPQKRLRATSGMSPSVAASTTPVAHHAPTNGITGSNFNGHIPVMPSKKNPLFSDEPDATGLDVARIFSLGRISDTGVLPCSTDLPEPISYLTKALHAQEAAEAAVSAAAQTSAQSTSSSTSSATSSSPVVNNTLFAEDLMKSALYFLVSSSTTGVDAPGSQPANATDGAASRDPNSIEARAERLSSSTFLTSLLVSSTNGAGEAAAGAGAGSSPSQALSAWASSSNPLFSRSVDEEDDSIWSLLVASSIDRVKTAINEVSNPQERLRLILEEREQLEEQRKKIFESSSRPVKTQEEPKEGCRDEHKAMIKCFETHNNDASKCDAVMNEWNACRQRQNAYNTS</sequence>
<name>A0AAD5Q6G6_PYTIN</name>
<proteinExistence type="inferred from homology"/>
<feature type="compositionally biased region" description="Polar residues" evidence="5">
    <location>
        <begin position="173"/>
        <end position="182"/>
    </location>
</feature>
<feature type="domain" description="HSF-type DNA-binding" evidence="6">
    <location>
        <begin position="5"/>
        <end position="100"/>
    </location>
</feature>
<dbReference type="SUPFAM" id="SSF46785">
    <property type="entry name" value="Winged helix' DNA-binding domain"/>
    <property type="match status" value="1"/>
</dbReference>
<dbReference type="GO" id="GO:0005634">
    <property type="term" value="C:nucleus"/>
    <property type="evidence" value="ECO:0007669"/>
    <property type="project" value="UniProtKB-SubCell"/>
</dbReference>
<feature type="region of interest" description="Disordered" evidence="5">
    <location>
        <begin position="173"/>
        <end position="196"/>
    </location>
</feature>
<keyword evidence="2" id="KW-0238">DNA-binding</keyword>